<reference evidence="2" key="2">
    <citation type="submission" date="2025-08" db="UniProtKB">
        <authorList>
            <consortium name="RefSeq"/>
        </authorList>
    </citation>
    <scope>IDENTIFICATION</scope>
</reference>
<accession>A0ABM4BF36</accession>
<protein>
    <submittedName>
        <fullName evidence="2">Uncharacterized protein LOC136077060</fullName>
    </submittedName>
</protein>
<reference evidence="1" key="1">
    <citation type="submission" date="2025-05" db="UniProtKB">
        <authorList>
            <consortium name="RefSeq"/>
        </authorList>
    </citation>
    <scope>NUCLEOTIDE SEQUENCE [LARGE SCALE GENOMIC DNA]</scope>
</reference>
<keyword evidence="1" id="KW-1185">Reference proteome</keyword>
<dbReference type="RefSeq" id="XP_065647588.1">
    <property type="nucleotide sequence ID" value="XM_065791516.1"/>
</dbReference>
<dbReference type="Proteomes" id="UP001652625">
    <property type="component" value="Chromosome 02"/>
</dbReference>
<sequence>MLGKSFWMRFKAKNPSLTLKRQGNVSINRALNCTREMACLHLDALAEELIETGIMTEAVQKGTGVWSGNIDTCRIFNHDETPQFINFGVDGTPAGLVFAAKGETCCKMIRENRECVTIHPLVSFSGDLCVCQVLFGTVGITNQMAPKKAVVSIPHLLITTCNHGVSDHNSLLDMYKEFDEYLTEKKVARPVVLLSDGHCSRFNFDVLKFLQSKNIRMFLTPPDTTGVTQLLDQLNKNLHHEYRGMKENIFTDFNSLNKEAFMMILGRIWNNWAPRQSIIKAARRVGVTSTSLSVNDMQQDKFARAALCIDFSKSVTSSTTTPGSYTIKSPDKRKNSAQYWKEKFERSQELIQELSEKSIQLEEIPGLLTVQKVKPKVSKLTTRVTQVHGSMKGKNVLDLVKVIQDNKNQEIKDKEEKRWNKEKQKEAFLRCKNECSCGEGVCHAIKLQQCSSCHNVQKSVCGKLSCKVDGKKPIMFLAAAVTNNSLKRKVIEHESDEDTRS</sequence>
<name>A0ABM4BF36_HYDVU</name>
<evidence type="ECO:0000313" key="1">
    <source>
        <dbReference type="Proteomes" id="UP001652625"/>
    </source>
</evidence>
<proteinExistence type="predicted"/>
<organism evidence="1 2">
    <name type="scientific">Hydra vulgaris</name>
    <name type="common">Hydra</name>
    <name type="synonym">Hydra attenuata</name>
    <dbReference type="NCBI Taxonomy" id="6087"/>
    <lineage>
        <taxon>Eukaryota</taxon>
        <taxon>Metazoa</taxon>
        <taxon>Cnidaria</taxon>
        <taxon>Hydrozoa</taxon>
        <taxon>Hydroidolina</taxon>
        <taxon>Anthoathecata</taxon>
        <taxon>Aplanulata</taxon>
        <taxon>Hydridae</taxon>
        <taxon>Hydra</taxon>
    </lineage>
</organism>
<evidence type="ECO:0000313" key="2">
    <source>
        <dbReference type="RefSeq" id="XP_065647588.1"/>
    </source>
</evidence>
<dbReference type="GeneID" id="136077060"/>
<gene>
    <name evidence="2" type="primary">LOC136077060</name>
</gene>